<dbReference type="EMBL" id="QYBB01000063">
    <property type="protein sequence ID" value="RYC29216.1"/>
    <property type="molecule type" value="Genomic_DNA"/>
</dbReference>
<evidence type="ECO:0000313" key="1">
    <source>
        <dbReference type="EMBL" id="RYC29216.1"/>
    </source>
</evidence>
<sequence>MAERALISLDDLDMAVRDVHDVLLVVGLALNADGTDLTAGSRDTLATVVRLGIDRAKVAHMGLDDLKETRR</sequence>
<proteinExistence type="predicted"/>
<protein>
    <submittedName>
        <fullName evidence="1">Uncharacterized protein</fullName>
    </submittedName>
</protein>
<organism evidence="1 2">
    <name type="scientific">Lichenibacterium minor</name>
    <dbReference type="NCBI Taxonomy" id="2316528"/>
    <lineage>
        <taxon>Bacteria</taxon>
        <taxon>Pseudomonadati</taxon>
        <taxon>Pseudomonadota</taxon>
        <taxon>Alphaproteobacteria</taxon>
        <taxon>Hyphomicrobiales</taxon>
        <taxon>Lichenihabitantaceae</taxon>
        <taxon>Lichenibacterium</taxon>
    </lineage>
</organism>
<reference evidence="1 2" key="2">
    <citation type="submission" date="2019-02" db="EMBL/GenBank/DDBJ databases">
        <title>'Lichenibacterium ramalinii' gen. nov. sp. nov., 'Lichenibacterium minor' gen. nov. sp. nov.</title>
        <authorList>
            <person name="Pankratov T."/>
        </authorList>
    </citation>
    <scope>NUCLEOTIDE SEQUENCE [LARGE SCALE GENOMIC DNA]</scope>
    <source>
        <strain evidence="1 2">RmlP026</strain>
    </source>
</reference>
<keyword evidence="2" id="KW-1185">Reference proteome</keyword>
<dbReference type="RefSeq" id="WP_129229718.1">
    <property type="nucleotide sequence ID" value="NZ_QYBB01000063.1"/>
</dbReference>
<dbReference type="AlphaFoldDB" id="A0A4Q2U3A4"/>
<name>A0A4Q2U3A4_9HYPH</name>
<reference evidence="1 2" key="1">
    <citation type="submission" date="2018-12" db="EMBL/GenBank/DDBJ databases">
        <authorList>
            <person name="Grouzdev D.S."/>
            <person name="Krutkina M.S."/>
        </authorList>
    </citation>
    <scope>NUCLEOTIDE SEQUENCE [LARGE SCALE GENOMIC DNA]</scope>
    <source>
        <strain evidence="1 2">RmlP026</strain>
    </source>
</reference>
<evidence type="ECO:0000313" key="2">
    <source>
        <dbReference type="Proteomes" id="UP000290759"/>
    </source>
</evidence>
<comment type="caution">
    <text evidence="1">The sequence shown here is derived from an EMBL/GenBank/DDBJ whole genome shotgun (WGS) entry which is preliminary data.</text>
</comment>
<dbReference type="Proteomes" id="UP000290759">
    <property type="component" value="Unassembled WGS sequence"/>
</dbReference>
<gene>
    <name evidence="1" type="ORF">D3273_25190</name>
</gene>
<accession>A0A4Q2U3A4</accession>